<dbReference type="InterPro" id="IPR002464">
    <property type="entry name" value="DNA/RNA_helicase_DEAH_CS"/>
</dbReference>
<evidence type="ECO:0000256" key="5">
    <source>
        <dbReference type="ARBA" id="ARBA00022806"/>
    </source>
</evidence>
<dbReference type="Proteomes" id="UP000799770">
    <property type="component" value="Unassembled WGS sequence"/>
</dbReference>
<sequence length="1731" mass="193214">MPKHNLGLHLKWLLSEKPFVPPSGVLPGYDPNADPPSSATLSQSNSFGLVFDANDDHAPPVVEPSHQPVRPATRLESRPTIRDRQLPGANTEVDMARLRATPGNGKPKLMLAEIPGLGAPPASADRTRRNSRDGGQPEATRRRQPEVTPASTSRPAASRQKGFEAPAIAAIDLTDDSNDVASSSPVPVKKGKKRKSEEYEEDLRLRKSPRPVRAAPAEESDPFDNDFVNIDSVLEHPDSPPPPYSTTVPGVQQANVFNDHEDLGMTVPDDDEMMAMQEAEMSPVPKKRKSLSRVPSEATAPPRKIGKQAKSPSPTKRSRSRREVMDSEDDDFGNMDDFGIGSPPASAKLPFHTRSASPQKGASQRSVKYAHLPNSLTKRSPIKRDISKPTIDTRNEPNSPILNMQHRVLEKPISKQVPAAPPPASAQSQSASSAGSSKEQREAIRKVVEDFLDAEGHRLKQLSATASLGWDKARTAYASHVEEFGTPQVAETKKMQRAKAKKDALEQLVALKSRHDDLSAKRATLRAKIENDLNEGDIDIADGQALNKARSNLEDLHAQIHRLLDAAGMGLYCGAVSDSKASSGIMVKSTQVANFRDVDTRSNRDDGNVPQTQYVRQTQIAVRETWTPSKHIRFREGSPTKSPPPPPMFASKTSQIAKGSSKVEVKSEDAAHRVPETPQQRRPPILRLHPRLVQESSGHVSPHGYEEAVDAYDDNVFKDNMGTPPRYFEEDENFCDDDDDDFMAIDEETHLKPQRNHVQDQIMYDWMGHQTEGHLHTQERPVFRETSINTVPQRRPEPSPRKSQSTNVGMNFPWSLEVKNALLNRFKLRGFRPGQLEAVNATLSGDHCFVLMPTGGGKSLCYQLPSVIASGNTRGVTIVVSPLLSLMEDQVEACRSRFGMQAQLINGESTSEEKKFIMQGLREDDPQQFIQLLYVTPEMLSKNQTMVSIFKDMHQKRKLARIVVDEAHCVSQWGHDFRPDYKALGEVLRQFSGVPIIALTATATRLVQKDLMANLGIEGCRKFSQSFNRPNLSYTVLPKAKNAISTIAKLIKDKYAGKSGIVYCLARKTCEKVAEQLSELGIKAHHYHAGMDSTQRSDVQRKWQSNKYHVIVATIAFGMGIDKADVRFVVHHSLPKSLEGYYQETGRAGRDGKRSGCYLYYMYADCKVLRKMIEEGDGNLEQKQRQLDMLRLVIQYCENRSDCRRAQVLNYFSEPFRKENCNKTCDNCESDATYEKKDLTEHAAAAIRLVQQVQEDDVTLLQCVDAFRGAKNSKIKESGLDEHGFGRDLERGDVERLFQSLLDDNALKEITKMNRMKFGTNYVKLGTKSRSYLNQSKPFCLQVRVTPRKSVVTKKATKKKTGEAAYPSTNVSSPIRAPQKRNMRQYVYDEADEDDDDDYYEQVPTKNNSRKRSTYERDDFVVDDNEEDDDGFAPIREGNTSVTSKRKALSGPITTDERLAGLDEYQKDVLRDFMQSAKETAKAILLEKNLRSQPFSDTVLREMGLDLPMTEDELLAVPGIRPEMAELYGKRFFKLIRAAKEFYGEHRPTPRHLLPRRRPVEVNDDDDEEEQRPADPNHQVVVDLCSSEPEEEPEENEFDDDEGLLDIEPEDDNQFNEASHFFAPTRVDPRVEEYNRRGSQLEAQRLAKNPTKVPRAAAQPAIPTRNLPWHQKGRGGAKRKSSGGHKKGDAGVTKKGTAKKTTARSGSGSFGASKRSGGGAGGRSGISAMPT</sequence>
<dbReference type="Pfam" id="PF09382">
    <property type="entry name" value="RQC"/>
    <property type="match status" value="1"/>
</dbReference>
<dbReference type="PANTHER" id="PTHR13710:SF153">
    <property type="entry name" value="RECQ-LIKE DNA HELICASE BLM"/>
    <property type="match status" value="1"/>
</dbReference>
<dbReference type="SMART" id="SM00487">
    <property type="entry name" value="DEXDc"/>
    <property type="match status" value="1"/>
</dbReference>
<feature type="compositionally biased region" description="Basic and acidic residues" evidence="13">
    <location>
        <begin position="661"/>
        <end position="675"/>
    </location>
</feature>
<feature type="region of interest" description="Disordered" evidence="13">
    <location>
        <begin position="1547"/>
        <end position="1609"/>
    </location>
</feature>
<keyword evidence="5" id="KW-0347">Helicase</keyword>
<feature type="domain" description="HRDC" evidence="14">
    <location>
        <begin position="1463"/>
        <end position="1546"/>
    </location>
</feature>
<feature type="region of interest" description="Disordered" evidence="13">
    <location>
        <begin position="1355"/>
        <end position="1438"/>
    </location>
</feature>
<dbReference type="EC" id="5.6.2.4" evidence="11"/>
<keyword evidence="9" id="KW-0539">Nucleus</keyword>
<dbReference type="InterPro" id="IPR027417">
    <property type="entry name" value="P-loop_NTPase"/>
</dbReference>
<dbReference type="OrthoDB" id="10261556at2759"/>
<feature type="compositionally biased region" description="Low complexity" evidence="13">
    <location>
        <begin position="425"/>
        <end position="437"/>
    </location>
</feature>
<dbReference type="GO" id="GO:0000724">
    <property type="term" value="P:double-strand break repair via homologous recombination"/>
    <property type="evidence" value="ECO:0007669"/>
    <property type="project" value="TreeGrafter"/>
</dbReference>
<keyword evidence="12" id="KW-0175">Coiled coil</keyword>
<feature type="compositionally biased region" description="Basic and acidic residues" evidence="13">
    <location>
        <begin position="73"/>
        <end position="85"/>
    </location>
</feature>
<organism evidence="17 18">
    <name type="scientific">Lophiotrema nucula</name>
    <dbReference type="NCBI Taxonomy" id="690887"/>
    <lineage>
        <taxon>Eukaryota</taxon>
        <taxon>Fungi</taxon>
        <taxon>Dikarya</taxon>
        <taxon>Ascomycota</taxon>
        <taxon>Pezizomycotina</taxon>
        <taxon>Dothideomycetes</taxon>
        <taxon>Pleosporomycetidae</taxon>
        <taxon>Pleosporales</taxon>
        <taxon>Lophiotremataceae</taxon>
        <taxon>Lophiotrema</taxon>
    </lineage>
</organism>
<feature type="compositionally biased region" description="Acidic residues" evidence="13">
    <location>
        <begin position="1389"/>
        <end position="1400"/>
    </location>
</feature>
<feature type="domain" description="Helicase ATP-binding" evidence="15">
    <location>
        <begin position="839"/>
        <end position="1021"/>
    </location>
</feature>
<feature type="region of interest" description="Disordered" evidence="13">
    <location>
        <begin position="630"/>
        <end position="678"/>
    </location>
</feature>
<evidence type="ECO:0000259" key="16">
    <source>
        <dbReference type="PROSITE" id="PS51194"/>
    </source>
</evidence>
<gene>
    <name evidence="17" type="ORF">BDV96DRAFT_511238</name>
</gene>
<feature type="compositionally biased region" description="Basic and acidic residues" evidence="13">
    <location>
        <begin position="382"/>
        <end position="395"/>
    </location>
</feature>
<dbReference type="GO" id="GO:0005524">
    <property type="term" value="F:ATP binding"/>
    <property type="evidence" value="ECO:0007669"/>
    <property type="project" value="UniProtKB-KW"/>
</dbReference>
<dbReference type="InterPro" id="IPR011545">
    <property type="entry name" value="DEAD/DEAH_box_helicase_dom"/>
</dbReference>
<dbReference type="FunFam" id="3.40.50.300:FF:001975">
    <property type="entry name" value="ATP-dependent DNA helicase"/>
    <property type="match status" value="1"/>
</dbReference>
<evidence type="ECO:0000256" key="3">
    <source>
        <dbReference type="ARBA" id="ARBA00022741"/>
    </source>
</evidence>
<dbReference type="SUPFAM" id="SSF47819">
    <property type="entry name" value="HRDC-like"/>
    <property type="match status" value="1"/>
</dbReference>
<dbReference type="PROSITE" id="PS51192">
    <property type="entry name" value="HELICASE_ATP_BIND_1"/>
    <property type="match status" value="1"/>
</dbReference>
<dbReference type="Gene3D" id="3.40.50.300">
    <property type="entry name" value="P-loop containing nucleotide triphosphate hydrolases"/>
    <property type="match status" value="2"/>
</dbReference>
<dbReference type="EMBL" id="ML977311">
    <property type="protein sequence ID" value="KAF2121812.1"/>
    <property type="molecule type" value="Genomic_DNA"/>
</dbReference>
<evidence type="ECO:0000256" key="9">
    <source>
        <dbReference type="ARBA" id="ARBA00023242"/>
    </source>
</evidence>
<dbReference type="GO" id="GO:0043138">
    <property type="term" value="F:3'-5' DNA helicase activity"/>
    <property type="evidence" value="ECO:0007669"/>
    <property type="project" value="UniProtKB-EC"/>
</dbReference>
<keyword evidence="7" id="KW-0238">DNA-binding</keyword>
<dbReference type="InterPro" id="IPR004589">
    <property type="entry name" value="DNA_helicase_ATP-dep_RecQ"/>
</dbReference>
<dbReference type="Pfam" id="PF16124">
    <property type="entry name" value="RecQ_Zn_bind"/>
    <property type="match status" value="1"/>
</dbReference>
<feature type="region of interest" description="Disordered" evidence="13">
    <location>
        <begin position="272"/>
        <end position="442"/>
    </location>
</feature>
<dbReference type="CDD" id="cd18794">
    <property type="entry name" value="SF2_C_RecQ"/>
    <property type="match status" value="1"/>
</dbReference>
<evidence type="ECO:0000256" key="10">
    <source>
        <dbReference type="ARBA" id="ARBA00034617"/>
    </source>
</evidence>
<dbReference type="GO" id="GO:0006260">
    <property type="term" value="P:DNA replication"/>
    <property type="evidence" value="ECO:0007669"/>
    <property type="project" value="InterPro"/>
</dbReference>
<evidence type="ECO:0000259" key="14">
    <source>
        <dbReference type="PROSITE" id="PS50967"/>
    </source>
</evidence>
<evidence type="ECO:0000256" key="2">
    <source>
        <dbReference type="ARBA" id="ARBA00005446"/>
    </source>
</evidence>
<dbReference type="PROSITE" id="PS50967">
    <property type="entry name" value="HRDC"/>
    <property type="match status" value="1"/>
</dbReference>
<dbReference type="Pfam" id="PF00271">
    <property type="entry name" value="Helicase_C"/>
    <property type="match status" value="1"/>
</dbReference>
<evidence type="ECO:0000259" key="15">
    <source>
        <dbReference type="PROSITE" id="PS51192"/>
    </source>
</evidence>
<evidence type="ECO:0000256" key="7">
    <source>
        <dbReference type="ARBA" id="ARBA00023125"/>
    </source>
</evidence>
<evidence type="ECO:0000256" key="1">
    <source>
        <dbReference type="ARBA" id="ARBA00004123"/>
    </source>
</evidence>
<dbReference type="InterPro" id="IPR044876">
    <property type="entry name" value="HRDC_dom_sf"/>
</dbReference>
<feature type="region of interest" description="Disordered" evidence="13">
    <location>
        <begin position="1634"/>
        <end position="1731"/>
    </location>
</feature>
<dbReference type="SUPFAM" id="SSF52540">
    <property type="entry name" value="P-loop containing nucleoside triphosphate hydrolases"/>
    <property type="match status" value="2"/>
</dbReference>
<name>A0A6A5ZQ49_9PLEO</name>
<dbReference type="GO" id="GO:0016787">
    <property type="term" value="F:hydrolase activity"/>
    <property type="evidence" value="ECO:0007669"/>
    <property type="project" value="UniProtKB-KW"/>
</dbReference>
<feature type="compositionally biased region" description="Polar residues" evidence="13">
    <location>
        <begin position="35"/>
        <end position="47"/>
    </location>
</feature>
<dbReference type="InterPro" id="IPR002121">
    <property type="entry name" value="HRDC_dom"/>
</dbReference>
<feature type="compositionally biased region" description="Acidic residues" evidence="13">
    <location>
        <begin position="1588"/>
        <end position="1609"/>
    </location>
</feature>
<feature type="compositionally biased region" description="Basic residues" evidence="13">
    <location>
        <begin position="1671"/>
        <end position="1685"/>
    </location>
</feature>
<dbReference type="GO" id="GO:0003677">
    <property type="term" value="F:DNA binding"/>
    <property type="evidence" value="ECO:0007669"/>
    <property type="project" value="UniProtKB-KW"/>
</dbReference>
<dbReference type="GO" id="GO:0005694">
    <property type="term" value="C:chromosome"/>
    <property type="evidence" value="ECO:0007669"/>
    <property type="project" value="TreeGrafter"/>
</dbReference>
<dbReference type="FunFam" id="3.40.50.300:FF:000296">
    <property type="entry name" value="ATP-dependent DNA helicase RecQ"/>
    <property type="match status" value="1"/>
</dbReference>
<keyword evidence="6" id="KW-0067">ATP-binding</keyword>
<accession>A0A6A5ZQ49</accession>
<reference evidence="17" key="1">
    <citation type="journal article" date="2020" name="Stud. Mycol.">
        <title>101 Dothideomycetes genomes: a test case for predicting lifestyles and emergence of pathogens.</title>
        <authorList>
            <person name="Haridas S."/>
            <person name="Albert R."/>
            <person name="Binder M."/>
            <person name="Bloem J."/>
            <person name="Labutti K."/>
            <person name="Salamov A."/>
            <person name="Andreopoulos B."/>
            <person name="Baker S."/>
            <person name="Barry K."/>
            <person name="Bills G."/>
            <person name="Bluhm B."/>
            <person name="Cannon C."/>
            <person name="Castanera R."/>
            <person name="Culley D."/>
            <person name="Daum C."/>
            <person name="Ezra D."/>
            <person name="Gonzalez J."/>
            <person name="Henrissat B."/>
            <person name="Kuo A."/>
            <person name="Liang C."/>
            <person name="Lipzen A."/>
            <person name="Lutzoni F."/>
            <person name="Magnuson J."/>
            <person name="Mondo S."/>
            <person name="Nolan M."/>
            <person name="Ohm R."/>
            <person name="Pangilinan J."/>
            <person name="Park H.-J."/>
            <person name="Ramirez L."/>
            <person name="Alfaro M."/>
            <person name="Sun H."/>
            <person name="Tritt A."/>
            <person name="Yoshinaga Y."/>
            <person name="Zwiers L.-H."/>
            <person name="Turgeon B."/>
            <person name="Goodwin S."/>
            <person name="Spatafora J."/>
            <person name="Crous P."/>
            <person name="Grigoriev I."/>
        </authorList>
    </citation>
    <scope>NUCLEOTIDE SEQUENCE</scope>
    <source>
        <strain evidence="17">CBS 627.86</strain>
    </source>
</reference>
<comment type="similarity">
    <text evidence="2">Belongs to the helicase family. RecQ subfamily.</text>
</comment>
<feature type="region of interest" description="Disordered" evidence="13">
    <location>
        <begin position="785"/>
        <end position="808"/>
    </location>
</feature>
<dbReference type="Gene3D" id="1.10.150.80">
    <property type="entry name" value="HRDC domain"/>
    <property type="match status" value="1"/>
</dbReference>
<evidence type="ECO:0000313" key="17">
    <source>
        <dbReference type="EMBL" id="KAF2121812.1"/>
    </source>
</evidence>
<feature type="region of interest" description="Disordered" evidence="13">
    <location>
        <begin position="23"/>
        <end position="250"/>
    </location>
</feature>
<keyword evidence="4 17" id="KW-0378">Hydrolase</keyword>
<dbReference type="InterPro" id="IPR010997">
    <property type="entry name" value="HRDC-like_sf"/>
</dbReference>
<dbReference type="InterPro" id="IPR032284">
    <property type="entry name" value="RecQ_Zn-bd"/>
</dbReference>
<dbReference type="Gene3D" id="1.10.10.10">
    <property type="entry name" value="Winged helix-like DNA-binding domain superfamily/Winged helix DNA-binding domain"/>
    <property type="match status" value="1"/>
</dbReference>
<feature type="compositionally biased region" description="Low complexity" evidence="13">
    <location>
        <begin position="1703"/>
        <end position="1715"/>
    </location>
</feature>
<dbReference type="GO" id="GO:0005634">
    <property type="term" value="C:nucleus"/>
    <property type="evidence" value="ECO:0007669"/>
    <property type="project" value="UniProtKB-SubCell"/>
</dbReference>
<dbReference type="InterPro" id="IPR001650">
    <property type="entry name" value="Helicase_C-like"/>
</dbReference>
<feature type="domain" description="Helicase C-terminal" evidence="16">
    <location>
        <begin position="1046"/>
        <end position="1191"/>
    </location>
</feature>
<evidence type="ECO:0000256" key="4">
    <source>
        <dbReference type="ARBA" id="ARBA00022801"/>
    </source>
</evidence>
<evidence type="ECO:0000256" key="13">
    <source>
        <dbReference type="SAM" id="MobiDB-lite"/>
    </source>
</evidence>
<evidence type="ECO:0000256" key="6">
    <source>
        <dbReference type="ARBA" id="ARBA00022840"/>
    </source>
</evidence>
<dbReference type="InterPro" id="IPR014001">
    <property type="entry name" value="Helicase_ATP-bd"/>
</dbReference>
<proteinExistence type="inferred from homology"/>
<dbReference type="InterPro" id="IPR036388">
    <property type="entry name" value="WH-like_DNA-bd_sf"/>
</dbReference>
<dbReference type="PROSITE" id="PS00690">
    <property type="entry name" value="DEAH_ATP_HELICASE"/>
    <property type="match status" value="1"/>
</dbReference>
<dbReference type="InterPro" id="IPR018982">
    <property type="entry name" value="RQC_domain"/>
</dbReference>
<evidence type="ECO:0000256" key="8">
    <source>
        <dbReference type="ARBA" id="ARBA00023235"/>
    </source>
</evidence>
<evidence type="ECO:0000256" key="11">
    <source>
        <dbReference type="ARBA" id="ARBA00034808"/>
    </source>
</evidence>
<keyword evidence="8" id="KW-0413">Isomerase</keyword>
<feature type="compositionally biased region" description="Polar residues" evidence="13">
    <location>
        <begin position="354"/>
        <end position="366"/>
    </location>
</feature>
<evidence type="ECO:0000256" key="12">
    <source>
        <dbReference type="SAM" id="Coils"/>
    </source>
</evidence>
<dbReference type="SMART" id="SM00956">
    <property type="entry name" value="RQC"/>
    <property type="match status" value="1"/>
</dbReference>
<dbReference type="PROSITE" id="PS51194">
    <property type="entry name" value="HELICASE_CTER"/>
    <property type="match status" value="1"/>
</dbReference>
<dbReference type="PANTHER" id="PTHR13710">
    <property type="entry name" value="DNA HELICASE RECQ FAMILY MEMBER"/>
    <property type="match status" value="1"/>
</dbReference>
<feature type="compositionally biased region" description="Acidic residues" evidence="13">
    <location>
        <begin position="1421"/>
        <end position="1431"/>
    </location>
</feature>
<dbReference type="NCBIfam" id="TIGR00614">
    <property type="entry name" value="recQ_fam"/>
    <property type="match status" value="1"/>
</dbReference>
<keyword evidence="3" id="KW-0547">Nucleotide-binding</keyword>
<protein>
    <recommendedName>
        <fullName evidence="11">DNA 3'-5' helicase</fullName>
        <ecNumber evidence="11">5.6.2.4</ecNumber>
    </recommendedName>
</protein>
<feature type="coiled-coil region" evidence="12">
    <location>
        <begin position="501"/>
        <end position="566"/>
    </location>
</feature>
<keyword evidence="18" id="KW-1185">Reference proteome</keyword>
<dbReference type="Pfam" id="PF00270">
    <property type="entry name" value="DEAD"/>
    <property type="match status" value="1"/>
</dbReference>
<dbReference type="GO" id="GO:0009378">
    <property type="term" value="F:four-way junction helicase activity"/>
    <property type="evidence" value="ECO:0007669"/>
    <property type="project" value="TreeGrafter"/>
</dbReference>
<evidence type="ECO:0000313" key="18">
    <source>
        <dbReference type="Proteomes" id="UP000799770"/>
    </source>
</evidence>
<dbReference type="SMART" id="SM00490">
    <property type="entry name" value="HELICc"/>
    <property type="match status" value="1"/>
</dbReference>
<comment type="catalytic activity">
    <reaction evidence="10">
        <text>Couples ATP hydrolysis with the unwinding of duplex DNA by translocating in the 3'-5' direction.</text>
        <dbReference type="EC" id="5.6.2.4"/>
    </reaction>
</comment>
<dbReference type="GO" id="GO:0005737">
    <property type="term" value="C:cytoplasm"/>
    <property type="evidence" value="ECO:0007669"/>
    <property type="project" value="TreeGrafter"/>
</dbReference>
<comment type="subcellular location">
    <subcellularLocation>
        <location evidence="1">Nucleus</location>
    </subcellularLocation>
</comment>